<organism evidence="1 2">
    <name type="scientific">Linderina pennispora</name>
    <dbReference type="NCBI Taxonomy" id="61395"/>
    <lineage>
        <taxon>Eukaryota</taxon>
        <taxon>Fungi</taxon>
        <taxon>Fungi incertae sedis</taxon>
        <taxon>Zoopagomycota</taxon>
        <taxon>Kickxellomycotina</taxon>
        <taxon>Kickxellomycetes</taxon>
        <taxon>Kickxellales</taxon>
        <taxon>Kickxellaceae</taxon>
        <taxon>Linderina</taxon>
    </lineage>
</organism>
<comment type="caution">
    <text evidence="1">The sequence shown here is derived from an EMBL/GenBank/DDBJ whole genome shotgun (WGS) entry which is preliminary data.</text>
</comment>
<reference evidence="1 2" key="1">
    <citation type="submission" date="2016-07" db="EMBL/GenBank/DDBJ databases">
        <title>Pervasive Adenine N6-methylation of Active Genes in Fungi.</title>
        <authorList>
            <consortium name="DOE Joint Genome Institute"/>
            <person name="Mondo S.J."/>
            <person name="Dannebaum R.O."/>
            <person name="Kuo R.C."/>
            <person name="Labutti K."/>
            <person name="Haridas S."/>
            <person name="Kuo A."/>
            <person name="Salamov A."/>
            <person name="Ahrendt S.R."/>
            <person name="Lipzen A."/>
            <person name="Sullivan W."/>
            <person name="Andreopoulos W.B."/>
            <person name="Clum A."/>
            <person name="Lindquist E."/>
            <person name="Daum C."/>
            <person name="Ramamoorthy G.K."/>
            <person name="Gryganskyi A."/>
            <person name="Culley D."/>
            <person name="Magnuson J.K."/>
            <person name="James T.Y."/>
            <person name="O'Malley M.A."/>
            <person name="Stajich J.E."/>
            <person name="Spatafora J.W."/>
            <person name="Visel A."/>
            <person name="Grigoriev I.V."/>
        </authorList>
    </citation>
    <scope>NUCLEOTIDE SEQUENCE [LARGE SCALE GENOMIC DNA]</scope>
    <source>
        <strain evidence="1 2">ATCC 12442</strain>
    </source>
</reference>
<gene>
    <name evidence="1" type="ORF">DL89DRAFT_21666</name>
</gene>
<proteinExistence type="predicted"/>
<dbReference type="AlphaFoldDB" id="A0A1Y1WMV6"/>
<dbReference type="EMBL" id="MCFD01000001">
    <property type="protein sequence ID" value="ORX74705.1"/>
    <property type="molecule type" value="Genomic_DNA"/>
</dbReference>
<sequence>MQKFVFSRVHICTSAYPHLPALETAEKKAKTFLATPSVLAYYPPRPRRYLLGEARLFASQAIITGQVSGRQIHRQRRSVSVAIYIDHRIYCIERRMAQAGECRWHLSPLLPPPIQALACLNGGRHGDRHANIFWPGAAPALVSDFPWPNF</sequence>
<protein>
    <submittedName>
        <fullName evidence="1">Uncharacterized protein</fullName>
    </submittedName>
</protein>
<evidence type="ECO:0000313" key="1">
    <source>
        <dbReference type="EMBL" id="ORX74705.1"/>
    </source>
</evidence>
<evidence type="ECO:0000313" key="2">
    <source>
        <dbReference type="Proteomes" id="UP000193922"/>
    </source>
</evidence>
<dbReference type="Proteomes" id="UP000193922">
    <property type="component" value="Unassembled WGS sequence"/>
</dbReference>
<dbReference type="GeneID" id="63800966"/>
<name>A0A1Y1WMV6_9FUNG</name>
<keyword evidence="2" id="KW-1185">Reference proteome</keyword>
<accession>A0A1Y1WMV6</accession>
<dbReference type="RefSeq" id="XP_040747916.1">
    <property type="nucleotide sequence ID" value="XM_040884318.1"/>
</dbReference>